<dbReference type="Proteomes" id="UP000575985">
    <property type="component" value="Unassembled WGS sequence"/>
</dbReference>
<protein>
    <submittedName>
        <fullName evidence="2">Acyl transferase domain-containing protein</fullName>
    </submittedName>
</protein>
<dbReference type="GO" id="GO:0016740">
    <property type="term" value="F:transferase activity"/>
    <property type="evidence" value="ECO:0007669"/>
    <property type="project" value="UniProtKB-KW"/>
</dbReference>
<dbReference type="InterPro" id="IPR001227">
    <property type="entry name" value="Ac_transferase_dom_sf"/>
</dbReference>
<evidence type="ECO:0000313" key="2">
    <source>
        <dbReference type="EMBL" id="NYI95205.1"/>
    </source>
</evidence>
<dbReference type="Gene3D" id="3.40.366.10">
    <property type="entry name" value="Malonyl-Coenzyme A Acyl Carrier Protein, domain 2"/>
    <property type="match status" value="1"/>
</dbReference>
<dbReference type="AlphaFoldDB" id="A0A853BKF0"/>
<name>A0A853BKF0_9ACTN</name>
<evidence type="ECO:0000313" key="3">
    <source>
        <dbReference type="Proteomes" id="UP000575985"/>
    </source>
</evidence>
<keyword evidence="3" id="KW-1185">Reference proteome</keyword>
<comment type="caution">
    <text evidence="2">The sequence shown here is derived from an EMBL/GenBank/DDBJ whole genome shotgun (WGS) entry which is preliminary data.</text>
</comment>
<accession>A0A853BKF0</accession>
<proteinExistence type="predicted"/>
<evidence type="ECO:0000256" key="1">
    <source>
        <dbReference type="SAM" id="MobiDB-lite"/>
    </source>
</evidence>
<gene>
    <name evidence="2" type="ORF">HNR12_001482</name>
</gene>
<feature type="compositionally biased region" description="Low complexity" evidence="1">
    <location>
        <begin position="9"/>
        <end position="28"/>
    </location>
</feature>
<dbReference type="InterPro" id="IPR016035">
    <property type="entry name" value="Acyl_Trfase/lysoPLipase"/>
</dbReference>
<feature type="region of interest" description="Disordered" evidence="1">
    <location>
        <begin position="1"/>
        <end position="37"/>
    </location>
</feature>
<organism evidence="2 3">
    <name type="scientific">Streptomonospora nanhaiensis</name>
    <dbReference type="NCBI Taxonomy" id="1323731"/>
    <lineage>
        <taxon>Bacteria</taxon>
        <taxon>Bacillati</taxon>
        <taxon>Actinomycetota</taxon>
        <taxon>Actinomycetes</taxon>
        <taxon>Streptosporangiales</taxon>
        <taxon>Nocardiopsidaceae</taxon>
        <taxon>Streptomonospora</taxon>
    </lineage>
</organism>
<reference evidence="2 3" key="1">
    <citation type="submission" date="2020-07" db="EMBL/GenBank/DDBJ databases">
        <title>Sequencing the genomes of 1000 actinobacteria strains.</title>
        <authorList>
            <person name="Klenk H.-P."/>
        </authorList>
    </citation>
    <scope>NUCLEOTIDE SEQUENCE [LARGE SCALE GENOMIC DNA]</scope>
    <source>
        <strain evidence="2 3">DSM 45927</strain>
    </source>
</reference>
<sequence>MPTSAHASTGPDARTAAAPADTAGPRTAAGGGPGKSAVLLNPQVVVQPGDYRDLYDAQPLVRRRFAEASDVLDTDLAAAFFGDDPAAVNSGRVVRPASLAIAAAIHELTGAGRDRPDYIAGLSLGSIVAGHLSGHMTFRDAVRIVAALGQRGDQPGALGAGLGLVGAEAGAAVVQQVVDAPGEGVAHVEDTAAQGVVEHRTTGVVWCQHREPRGPVDAVAAHRGPSVRVGARRGAPAGTRAAAARCVATPRRLGRGPRPRVFR</sequence>
<dbReference type="EMBL" id="JACCFO010000001">
    <property type="protein sequence ID" value="NYI95205.1"/>
    <property type="molecule type" value="Genomic_DNA"/>
</dbReference>
<keyword evidence="2" id="KW-0808">Transferase</keyword>
<dbReference type="RefSeq" id="WP_179766769.1">
    <property type="nucleotide sequence ID" value="NZ_JACCFO010000001.1"/>
</dbReference>
<dbReference type="SUPFAM" id="SSF52151">
    <property type="entry name" value="FabD/lysophospholipase-like"/>
    <property type="match status" value="1"/>
</dbReference>